<dbReference type="Proteomes" id="UP000183180">
    <property type="component" value="Unassembled WGS sequence"/>
</dbReference>
<evidence type="ECO:0000256" key="1">
    <source>
        <dbReference type="SAM" id="Phobius"/>
    </source>
</evidence>
<gene>
    <name evidence="2" type="ORF">SAMN04488548_1341647</name>
</gene>
<protein>
    <recommendedName>
        <fullName evidence="4">Phage-related minor tail protein</fullName>
    </recommendedName>
</protein>
<accession>A0A1H2J1T7</accession>
<evidence type="ECO:0000313" key="3">
    <source>
        <dbReference type="Proteomes" id="UP000183180"/>
    </source>
</evidence>
<reference evidence="2 3" key="1">
    <citation type="submission" date="2016-10" db="EMBL/GenBank/DDBJ databases">
        <authorList>
            <person name="de Groot N.N."/>
        </authorList>
    </citation>
    <scope>NUCLEOTIDE SEQUENCE [LARGE SCALE GENOMIC DNA]</scope>
    <source>
        <strain evidence="2 3">DSM 44215</strain>
    </source>
</reference>
<feature type="transmembrane region" description="Helical" evidence="1">
    <location>
        <begin position="270"/>
        <end position="295"/>
    </location>
</feature>
<evidence type="ECO:0008006" key="4">
    <source>
        <dbReference type="Google" id="ProtNLM"/>
    </source>
</evidence>
<dbReference type="RefSeq" id="WP_074850009.1">
    <property type="nucleotide sequence ID" value="NZ_FNLM01000034.1"/>
</dbReference>
<feature type="transmembrane region" description="Helical" evidence="1">
    <location>
        <begin position="315"/>
        <end position="334"/>
    </location>
</feature>
<name>A0A1H2J1T7_9ACTN</name>
<dbReference type="STRING" id="158898.SAMN04488548_1341647"/>
<keyword evidence="1" id="KW-0472">Membrane</keyword>
<proteinExistence type="predicted"/>
<dbReference type="OrthoDB" id="177147at2"/>
<evidence type="ECO:0000313" key="2">
    <source>
        <dbReference type="EMBL" id="SDU50369.1"/>
    </source>
</evidence>
<sequence length="527" mass="53973">MANRSAILAIRIIADAAGASRGFDQAQGRMARFEAGARRAGVAATAVVGGMAAIGAAAVSSASRAQQAAGAVESVFGRQAAAVQGLAASAATSVGLATSEYSELASVLGAQLNNLGVAQSQLVPTTDSLIKKGADLAATFGGTTAEAVEALSSLFRGETDPIERYGVSIKQSDINARLAAQGMSGLTGEALRQAETQARLAILTEQTAKATGQFARESDTTAGAQQRMAAQFENAKASLGESLLPIVSQFAEKLAGAAEWAQRNTTTVGILAGIIGGLAVAVLAVNAALTLYRTAATVATAVQWALNSAFLANPLTWIVIAIIAVIAAVVLLYTKCEWFRNAVHAVIRWVASAWSWITDAVSTVAGAIGRILGGALDRIRSVFDRAFGFARSIIRAVGDAIDWVVGLVRGLIDWIGRLRWPSPPSWLTSIFGGGPAEFMAVPTMAAAPWENFAAAGPELSAARADPLSMLARIAAPTRAGAATIINVRVDGSGIVDPARVADAVTSALRSTAVARGTSPAGLIGGRR</sequence>
<dbReference type="EMBL" id="FNLM01000034">
    <property type="protein sequence ID" value="SDU50369.1"/>
    <property type="molecule type" value="Genomic_DNA"/>
</dbReference>
<keyword evidence="1" id="KW-1133">Transmembrane helix</keyword>
<organism evidence="2 3">
    <name type="scientific">Gordonia westfalica</name>
    <dbReference type="NCBI Taxonomy" id="158898"/>
    <lineage>
        <taxon>Bacteria</taxon>
        <taxon>Bacillati</taxon>
        <taxon>Actinomycetota</taxon>
        <taxon>Actinomycetes</taxon>
        <taxon>Mycobacteriales</taxon>
        <taxon>Gordoniaceae</taxon>
        <taxon>Gordonia</taxon>
    </lineage>
</organism>
<dbReference type="AlphaFoldDB" id="A0A1H2J1T7"/>
<feature type="transmembrane region" description="Helical" evidence="1">
    <location>
        <begin position="40"/>
        <end position="59"/>
    </location>
</feature>
<keyword evidence="1" id="KW-0812">Transmembrane</keyword>